<dbReference type="AlphaFoldDB" id="C6ZQX7"/>
<feature type="chain" id="PRO_5002974748" evidence="6">
    <location>
        <begin position="24"/>
        <end position="490"/>
    </location>
</feature>
<evidence type="ECO:0000256" key="2">
    <source>
        <dbReference type="ARBA" id="ARBA00022722"/>
    </source>
</evidence>
<feature type="active site" description="Proton acceptor" evidence="4">
    <location>
        <position position="325"/>
    </location>
</feature>
<dbReference type="SMART" id="SM00892">
    <property type="entry name" value="Endonuclease_NS"/>
    <property type="match status" value="1"/>
</dbReference>
<dbReference type="InterPro" id="IPR044929">
    <property type="entry name" value="DNA/RNA_non-sp_Endonuclease_sf"/>
</dbReference>
<keyword evidence="6" id="KW-0732">Signal</keyword>
<protein>
    <submittedName>
        <fullName evidence="8">Salivary deoxyribonuclease I</fullName>
    </submittedName>
</protein>
<dbReference type="InterPro" id="IPR044925">
    <property type="entry name" value="His-Me_finger_sf"/>
</dbReference>
<dbReference type="GO" id="GO:0003676">
    <property type="term" value="F:nucleic acid binding"/>
    <property type="evidence" value="ECO:0007669"/>
    <property type="project" value="InterPro"/>
</dbReference>
<keyword evidence="3" id="KW-0255">Endonuclease</keyword>
<dbReference type="Gene3D" id="3.40.570.10">
    <property type="entry name" value="Extracellular Endonuclease, subunit A"/>
    <property type="match status" value="1"/>
</dbReference>
<keyword evidence="2" id="KW-0540">Nuclease</keyword>
<evidence type="ECO:0000256" key="3">
    <source>
        <dbReference type="ARBA" id="ARBA00022759"/>
    </source>
</evidence>
<proteinExistence type="evidence at transcript level"/>
<dbReference type="GO" id="GO:0000014">
    <property type="term" value="F:single-stranded DNA endodeoxyribonuclease activity"/>
    <property type="evidence" value="ECO:0007669"/>
    <property type="project" value="TreeGrafter"/>
</dbReference>
<feature type="signal peptide" evidence="6">
    <location>
        <begin position="1"/>
        <end position="23"/>
    </location>
</feature>
<dbReference type="GO" id="GO:0005634">
    <property type="term" value="C:nucleus"/>
    <property type="evidence" value="ECO:0007669"/>
    <property type="project" value="TreeGrafter"/>
</dbReference>
<dbReference type="GO" id="GO:0004521">
    <property type="term" value="F:RNA endonuclease activity"/>
    <property type="evidence" value="ECO:0007669"/>
    <property type="project" value="TreeGrafter"/>
</dbReference>
<dbReference type="GO" id="GO:0005743">
    <property type="term" value="C:mitochondrial inner membrane"/>
    <property type="evidence" value="ECO:0007669"/>
    <property type="project" value="TreeGrafter"/>
</dbReference>
<dbReference type="GO" id="GO:0046872">
    <property type="term" value="F:metal ion binding"/>
    <property type="evidence" value="ECO:0007669"/>
    <property type="project" value="UniProtKB-KW"/>
</dbReference>
<evidence type="ECO:0000313" key="8">
    <source>
        <dbReference type="EMBL" id="ACU30981.1"/>
    </source>
</evidence>
<organism evidence="8">
    <name type="scientific">Ochlerotatus triseriatus</name>
    <name type="common">Eastern treehole mosquito</name>
    <name type="synonym">Aedes triseriatus</name>
    <dbReference type="NCBI Taxonomy" id="7162"/>
    <lineage>
        <taxon>Eukaryota</taxon>
        <taxon>Metazoa</taxon>
        <taxon>Ecdysozoa</taxon>
        <taxon>Arthropoda</taxon>
        <taxon>Hexapoda</taxon>
        <taxon>Insecta</taxon>
        <taxon>Pterygota</taxon>
        <taxon>Neoptera</taxon>
        <taxon>Endopterygota</taxon>
        <taxon>Diptera</taxon>
        <taxon>Nematocera</taxon>
        <taxon>Culicoidea</taxon>
        <taxon>Culicidae</taxon>
        <taxon>Culicinae</taxon>
        <taxon>Aedini</taxon>
        <taxon>Ochlerotatus</taxon>
        <taxon>Protomacleaya</taxon>
    </lineage>
</organism>
<dbReference type="PANTHER" id="PTHR13966">
    <property type="entry name" value="ENDONUCLEASE RELATED"/>
    <property type="match status" value="1"/>
</dbReference>
<feature type="binding site" evidence="5">
    <location>
        <position position="355"/>
    </location>
    <ligand>
        <name>Mg(2+)</name>
        <dbReference type="ChEBI" id="CHEBI:18420"/>
        <note>catalytic</note>
    </ligand>
</feature>
<evidence type="ECO:0000259" key="7">
    <source>
        <dbReference type="SMART" id="SM00892"/>
    </source>
</evidence>
<comment type="similarity">
    <text evidence="1">Belongs to the DNA/RNA non-specific endonuclease family.</text>
</comment>
<dbReference type="SUPFAM" id="SSF54060">
    <property type="entry name" value="His-Me finger endonucleases"/>
    <property type="match status" value="1"/>
</dbReference>
<dbReference type="PANTHER" id="PTHR13966:SF17">
    <property type="entry name" value="ENDONUCLEASE-RELATED"/>
    <property type="match status" value="1"/>
</dbReference>
<accession>C6ZQX7</accession>
<keyword evidence="5" id="KW-0479">Metal-binding</keyword>
<evidence type="ECO:0000256" key="6">
    <source>
        <dbReference type="SAM" id="SignalP"/>
    </source>
</evidence>
<evidence type="ECO:0000256" key="1">
    <source>
        <dbReference type="ARBA" id="ARBA00010052"/>
    </source>
</evidence>
<dbReference type="EMBL" id="EZ114928">
    <property type="protein sequence ID" value="ACU30981.1"/>
    <property type="molecule type" value="mRNA"/>
</dbReference>
<dbReference type="InterPro" id="IPR001604">
    <property type="entry name" value="Endo_G_ENPP1-like_dom"/>
</dbReference>
<dbReference type="GO" id="GO:0006309">
    <property type="term" value="P:apoptotic DNA fragmentation"/>
    <property type="evidence" value="ECO:0007669"/>
    <property type="project" value="TreeGrafter"/>
</dbReference>
<dbReference type="Pfam" id="PF01223">
    <property type="entry name" value="Endonuclease_NS"/>
    <property type="match status" value="1"/>
</dbReference>
<sequence length="490" mass="53525">MNSKLSFPLFLIAVVLIAHSAASDSTKPREKRSPKPQIGRLFGFLAKWVAQAVKQSPTAIRLIRRVKAASTAVSKNPETAAGTAAAAAAAGAAVGVGVVVASQPGKKQCAVYIKRDLPELQPVFIKDGTPRSLMMPRDGYLTWGHGETSSIACPPSAGSQNYIRATNTIVATITCDNGLMFEMSARRVNISTVTCARKVTGNYRPKPDPQCAGTNKAIGFNVPFPTGDIFFDLFYSCFDETRGSTLFTHHVLFGNEIDHKCIYGSSRPDFKSAGFPDNFFISTAYTQLSQKARLTDLFNVRMSNPVAQAEAQRYIFDHSYLQKGHLTPDGDELFTTWQWSTYFFINVAGMWESINIGNWKNLETKVRTLANETKENLEIYTGTYETLALCSTNNYCPDFTLVTGGIPVPKWLWKIVKAPSIDAAIALVVSNNPVGAVNPICETGAVNYGWHQNGFDNFSSGKVSYCTVQELQNVVGYIPQAALATNVLAF</sequence>
<evidence type="ECO:0000256" key="4">
    <source>
        <dbReference type="PIRSR" id="PIRSR640255-1"/>
    </source>
</evidence>
<feature type="domain" description="DNA/RNA non-specific endonuclease/pyrophosphatase/phosphodiesterase" evidence="7">
    <location>
        <begin position="230"/>
        <end position="472"/>
    </location>
</feature>
<keyword evidence="3" id="KW-0378">Hydrolase</keyword>
<reference evidence="8" key="1">
    <citation type="journal article" date="2010" name="J. Med. Entomol.">
        <title>The salivary gland transcriptome of the eastern tree hole mosquito, Ochlerotatus triseriatus.</title>
        <authorList>
            <person name="Calvo E."/>
            <person name="Sanchez-Vargas I."/>
            <person name="Kotsyfakis M."/>
            <person name="Favreau A.J."/>
            <person name="Barbian K.D."/>
            <person name="Pham V.M."/>
            <person name="Olson K.E."/>
            <person name="Ribeiro J.M."/>
        </authorList>
    </citation>
    <scope>NUCLEOTIDE SEQUENCE</scope>
    <source>
        <tissue evidence="8">Salivary glands</tissue>
    </source>
</reference>
<dbReference type="InterPro" id="IPR040255">
    <property type="entry name" value="Non-specific_endonuclease"/>
</dbReference>
<evidence type="ECO:0000256" key="5">
    <source>
        <dbReference type="PIRSR" id="PIRSR640255-2"/>
    </source>
</evidence>
<name>C6ZQX7_OCHTR</name>